<evidence type="ECO:0000313" key="1">
    <source>
        <dbReference type="EMBL" id="EER09348.1"/>
    </source>
</evidence>
<dbReference type="SUPFAM" id="SSF54928">
    <property type="entry name" value="RNA-binding domain, RBD"/>
    <property type="match status" value="1"/>
</dbReference>
<keyword evidence="2" id="KW-1185">Reference proteome</keyword>
<dbReference type="GO" id="GO:0003723">
    <property type="term" value="F:RNA binding"/>
    <property type="evidence" value="ECO:0007669"/>
    <property type="project" value="TreeGrafter"/>
</dbReference>
<feature type="non-terminal residue" evidence="1">
    <location>
        <position position="1"/>
    </location>
</feature>
<name>C5L1P7_PERM5</name>
<dbReference type="PANTHER" id="PTHR15608:SF0">
    <property type="entry name" value="HIV TAT-SPECIFIC FACTOR 1"/>
    <property type="match status" value="1"/>
</dbReference>
<dbReference type="PANTHER" id="PTHR15608">
    <property type="entry name" value="SPLICING FACTOR U2AF-ASSOCIATED PROTEIN 2"/>
    <property type="match status" value="1"/>
</dbReference>
<dbReference type="AlphaFoldDB" id="C5L1P7"/>
<organism evidence="2">
    <name type="scientific">Perkinsus marinus (strain ATCC 50983 / TXsc)</name>
    <dbReference type="NCBI Taxonomy" id="423536"/>
    <lineage>
        <taxon>Eukaryota</taxon>
        <taxon>Sar</taxon>
        <taxon>Alveolata</taxon>
        <taxon>Perkinsozoa</taxon>
        <taxon>Perkinsea</taxon>
        <taxon>Perkinsida</taxon>
        <taxon>Perkinsidae</taxon>
        <taxon>Perkinsus</taxon>
    </lineage>
</organism>
<dbReference type="InParanoid" id="C5L1P7"/>
<dbReference type="InterPro" id="IPR035979">
    <property type="entry name" value="RBD_domain_sf"/>
</dbReference>
<proteinExistence type="predicted"/>
<evidence type="ECO:0000313" key="2">
    <source>
        <dbReference type="Proteomes" id="UP000007800"/>
    </source>
</evidence>
<dbReference type="GO" id="GO:0005686">
    <property type="term" value="C:U2 snRNP"/>
    <property type="evidence" value="ECO:0007669"/>
    <property type="project" value="TreeGrafter"/>
</dbReference>
<dbReference type="Gene3D" id="3.30.70.330">
    <property type="match status" value="1"/>
</dbReference>
<accession>C5L1P7</accession>
<dbReference type="RefSeq" id="XP_002777532.1">
    <property type="nucleotide sequence ID" value="XM_002777486.1"/>
</dbReference>
<gene>
    <name evidence="1" type="ORF">Pmar_PMAR005675</name>
</gene>
<evidence type="ECO:0008006" key="3">
    <source>
        <dbReference type="Google" id="ProtNLM"/>
    </source>
</evidence>
<dbReference type="InterPro" id="IPR012677">
    <property type="entry name" value="Nucleotide-bd_a/b_plait_sf"/>
</dbReference>
<dbReference type="Proteomes" id="UP000007800">
    <property type="component" value="Unassembled WGS sequence"/>
</dbReference>
<reference evidence="1 2" key="1">
    <citation type="submission" date="2008-07" db="EMBL/GenBank/DDBJ databases">
        <authorList>
            <person name="El-Sayed N."/>
            <person name="Caler E."/>
            <person name="Inman J."/>
            <person name="Amedeo P."/>
            <person name="Hass B."/>
            <person name="Wortman J."/>
        </authorList>
    </citation>
    <scope>NUCLEOTIDE SEQUENCE [LARGE SCALE GENOMIC DNA]</scope>
    <source>
        <strain evidence="2">ATCC 50983 / TXsc</strain>
    </source>
</reference>
<dbReference type="GeneID" id="9065787"/>
<dbReference type="OrthoDB" id="10258585at2759"/>
<sequence>DPDKEAKRKKRREYRARKKLKQQAGLWKARVKDENNPNIYISGLPNDITLEELYNLFKLAGAIKTDMETGRYKIKIYDKLQQEDVIPYPSVT</sequence>
<dbReference type="InterPro" id="IPR034393">
    <property type="entry name" value="TatSF1-like"/>
</dbReference>
<protein>
    <recommendedName>
        <fullName evidence="3">RRM domain-containing protein</fullName>
    </recommendedName>
</protein>
<dbReference type="GO" id="GO:0005684">
    <property type="term" value="C:U2-type spliceosomal complex"/>
    <property type="evidence" value="ECO:0007669"/>
    <property type="project" value="TreeGrafter"/>
</dbReference>
<dbReference type="EMBL" id="GG678376">
    <property type="protein sequence ID" value="EER09348.1"/>
    <property type="molecule type" value="Genomic_DNA"/>
</dbReference>